<name>R7USK9_CAPTE</name>
<feature type="transmembrane region" description="Helical" evidence="9">
    <location>
        <begin position="243"/>
        <end position="266"/>
    </location>
</feature>
<feature type="transmembrane region" description="Helical" evidence="9">
    <location>
        <begin position="125"/>
        <end position="148"/>
    </location>
</feature>
<evidence type="ECO:0000256" key="5">
    <source>
        <dbReference type="ARBA" id="ARBA00023136"/>
    </source>
</evidence>
<comment type="similarity">
    <text evidence="8">Belongs to the G-protein coupled receptor 1 family.</text>
</comment>
<evidence type="ECO:0000313" key="11">
    <source>
        <dbReference type="EMBL" id="ELU06396.1"/>
    </source>
</evidence>
<keyword evidence="6 8" id="KW-0675">Receptor</keyword>
<evidence type="ECO:0000259" key="10">
    <source>
        <dbReference type="PROSITE" id="PS50262"/>
    </source>
</evidence>
<feature type="transmembrane region" description="Helical" evidence="9">
    <location>
        <begin position="294"/>
        <end position="319"/>
    </location>
</feature>
<accession>R7USK9</accession>
<keyword evidence="4 8" id="KW-0297">G-protein coupled receptor</keyword>
<dbReference type="InterPro" id="IPR017452">
    <property type="entry name" value="GPCR_Rhodpsn_7TM"/>
</dbReference>
<feature type="transmembrane region" description="Helical" evidence="9">
    <location>
        <begin position="355"/>
        <end position="378"/>
    </location>
</feature>
<dbReference type="Proteomes" id="UP000014760">
    <property type="component" value="Unassembled WGS sequence"/>
</dbReference>
<dbReference type="GO" id="GO:0005886">
    <property type="term" value="C:plasma membrane"/>
    <property type="evidence" value="ECO:0007669"/>
    <property type="project" value="TreeGrafter"/>
</dbReference>
<dbReference type="AlphaFoldDB" id="R7USK9"/>
<evidence type="ECO:0000256" key="7">
    <source>
        <dbReference type="ARBA" id="ARBA00023224"/>
    </source>
</evidence>
<dbReference type="SUPFAM" id="SSF81321">
    <property type="entry name" value="Family A G protein-coupled receptor-like"/>
    <property type="match status" value="1"/>
</dbReference>
<reference evidence="11 13" key="2">
    <citation type="journal article" date="2013" name="Nature">
        <title>Insights into bilaterian evolution from three spiralian genomes.</title>
        <authorList>
            <person name="Simakov O."/>
            <person name="Marletaz F."/>
            <person name="Cho S.J."/>
            <person name="Edsinger-Gonzales E."/>
            <person name="Havlak P."/>
            <person name="Hellsten U."/>
            <person name="Kuo D.H."/>
            <person name="Larsson T."/>
            <person name="Lv J."/>
            <person name="Arendt D."/>
            <person name="Savage R."/>
            <person name="Osoegawa K."/>
            <person name="de Jong P."/>
            <person name="Grimwood J."/>
            <person name="Chapman J.A."/>
            <person name="Shapiro H."/>
            <person name="Aerts A."/>
            <person name="Otillar R.P."/>
            <person name="Terry A.Y."/>
            <person name="Boore J.L."/>
            <person name="Grigoriev I.V."/>
            <person name="Lindberg D.R."/>
            <person name="Seaver E.C."/>
            <person name="Weisblat D.A."/>
            <person name="Putnam N.H."/>
            <person name="Rokhsar D.S."/>
        </authorList>
    </citation>
    <scope>NUCLEOTIDE SEQUENCE</scope>
    <source>
        <strain evidence="11 13">I ESC-2004</strain>
    </source>
</reference>
<evidence type="ECO:0000256" key="1">
    <source>
        <dbReference type="ARBA" id="ARBA00004141"/>
    </source>
</evidence>
<dbReference type="PANTHER" id="PTHR24243">
    <property type="entry name" value="G-PROTEIN COUPLED RECEPTOR"/>
    <property type="match status" value="1"/>
</dbReference>
<dbReference type="STRING" id="283909.R7USK9"/>
<dbReference type="EnsemblMetazoa" id="CapteT198381">
    <property type="protein sequence ID" value="CapteP198381"/>
    <property type="gene ID" value="CapteG198381"/>
</dbReference>
<protein>
    <recommendedName>
        <fullName evidence="10">G-protein coupled receptors family 1 profile domain-containing protein</fullName>
    </recommendedName>
</protein>
<dbReference type="CDD" id="cd15001">
    <property type="entry name" value="7tmA_GPRnna14-like"/>
    <property type="match status" value="1"/>
</dbReference>
<proteinExistence type="inferred from homology"/>
<dbReference type="InterPro" id="IPR000276">
    <property type="entry name" value="GPCR_Rhodpsn"/>
</dbReference>
<dbReference type="GO" id="GO:0004930">
    <property type="term" value="F:G protein-coupled receptor activity"/>
    <property type="evidence" value="ECO:0007669"/>
    <property type="project" value="UniProtKB-KW"/>
</dbReference>
<comment type="subcellular location">
    <subcellularLocation>
        <location evidence="1">Membrane</location>
        <topology evidence="1">Multi-pass membrane protein</topology>
    </subcellularLocation>
</comment>
<dbReference type="PROSITE" id="PS00237">
    <property type="entry name" value="G_PROTEIN_RECEP_F1_1"/>
    <property type="match status" value="1"/>
</dbReference>
<dbReference type="PROSITE" id="PS50262">
    <property type="entry name" value="G_PROTEIN_RECEP_F1_2"/>
    <property type="match status" value="1"/>
</dbReference>
<feature type="domain" description="G-protein coupled receptors family 1 profile" evidence="10">
    <location>
        <begin position="138"/>
        <end position="416"/>
    </location>
</feature>
<evidence type="ECO:0000256" key="6">
    <source>
        <dbReference type="ARBA" id="ARBA00023170"/>
    </source>
</evidence>
<gene>
    <name evidence="11" type="ORF">CAPTEDRAFT_198381</name>
</gene>
<keyword evidence="5 9" id="KW-0472">Membrane</keyword>
<reference evidence="12" key="3">
    <citation type="submission" date="2015-06" db="UniProtKB">
        <authorList>
            <consortium name="EnsemblMetazoa"/>
        </authorList>
    </citation>
    <scope>IDENTIFICATION</scope>
</reference>
<dbReference type="PANTHER" id="PTHR24243:SF224">
    <property type="entry name" value="G-PROTEIN COUPLED RECEPTOR 19-RELATED"/>
    <property type="match status" value="1"/>
</dbReference>
<dbReference type="HOGENOM" id="CLU_046758_1_0_1"/>
<keyword evidence="2 8" id="KW-0812">Transmembrane</keyword>
<evidence type="ECO:0000313" key="12">
    <source>
        <dbReference type="EnsemblMetazoa" id="CapteP198381"/>
    </source>
</evidence>
<evidence type="ECO:0000256" key="2">
    <source>
        <dbReference type="ARBA" id="ARBA00022692"/>
    </source>
</evidence>
<feature type="transmembrane region" description="Helical" evidence="9">
    <location>
        <begin position="398"/>
        <end position="418"/>
    </location>
</feature>
<dbReference type="Pfam" id="PF00001">
    <property type="entry name" value="7tm_1"/>
    <property type="match status" value="1"/>
</dbReference>
<keyword evidence="13" id="KW-1185">Reference proteome</keyword>
<evidence type="ECO:0000313" key="13">
    <source>
        <dbReference type="Proteomes" id="UP000014760"/>
    </source>
</evidence>
<dbReference type="Gene3D" id="1.20.1070.10">
    <property type="entry name" value="Rhodopsin 7-helix transmembrane proteins"/>
    <property type="match status" value="1"/>
</dbReference>
<dbReference type="PRINTS" id="PR00237">
    <property type="entry name" value="GPCRRHODOPSN"/>
</dbReference>
<feature type="transmembrane region" description="Helical" evidence="9">
    <location>
        <begin position="198"/>
        <end position="222"/>
    </location>
</feature>
<evidence type="ECO:0000256" key="8">
    <source>
        <dbReference type="RuleBase" id="RU000688"/>
    </source>
</evidence>
<dbReference type="EMBL" id="KB300677">
    <property type="protein sequence ID" value="ELU06396.1"/>
    <property type="molecule type" value="Genomic_DNA"/>
</dbReference>
<dbReference type="OMA" id="GSTMNIM"/>
<keyword evidence="7 8" id="KW-0807">Transducer</keyword>
<sequence>MYGVQSIADCNPMPTVGVEVPDGQEDHTDNDLTTESLVTTEDPVNQLYFDEGFYRTIIRSTGKQCYTDIKELGLPLHQYEKLCLCIYFCLHRLMTPEEVVLHNSIIASLNDVVVTGRLQNKWPYISAYLALSVLGMIGNVIILLAVTLCIPRPSVINVMITSLAIADLFVLAFCAPFQTYATGWSTWGLGAEVCKIMWYFYYACFGISVFTMVVMAFERYLVICHPMKAQIWSSVGRAKKTAAGIWLLGAITAIPAAFAYVSVLLIERRATPFLIIQGHSSGESTCGILWMGSYVLYLMSYLAIAIFGVPTVVMTAAYIRIGATLYKSIAVRRKLKHSEGKDSESSDDRIQVIRLLMSMLVLFVLCWGPNFIATVFWLANEDQRLFGALNFEQGKSVVQGLTILSYANSMLNPFLYMLTSKQYRGAVVILFKACKSRQLPDKRQLGATVATVETSLASGQHKAPRV</sequence>
<evidence type="ECO:0000256" key="9">
    <source>
        <dbReference type="SAM" id="Phobius"/>
    </source>
</evidence>
<dbReference type="OrthoDB" id="2132067at2759"/>
<evidence type="ECO:0000256" key="4">
    <source>
        <dbReference type="ARBA" id="ARBA00023040"/>
    </source>
</evidence>
<evidence type="ECO:0000256" key="3">
    <source>
        <dbReference type="ARBA" id="ARBA00022989"/>
    </source>
</evidence>
<keyword evidence="3 9" id="KW-1133">Transmembrane helix</keyword>
<reference evidence="13" key="1">
    <citation type="submission" date="2012-12" db="EMBL/GenBank/DDBJ databases">
        <authorList>
            <person name="Hellsten U."/>
            <person name="Grimwood J."/>
            <person name="Chapman J.A."/>
            <person name="Shapiro H."/>
            <person name="Aerts A."/>
            <person name="Otillar R.P."/>
            <person name="Terry A.Y."/>
            <person name="Boore J.L."/>
            <person name="Simakov O."/>
            <person name="Marletaz F."/>
            <person name="Cho S.-J."/>
            <person name="Edsinger-Gonzales E."/>
            <person name="Havlak P."/>
            <person name="Kuo D.-H."/>
            <person name="Larsson T."/>
            <person name="Lv J."/>
            <person name="Arendt D."/>
            <person name="Savage R."/>
            <person name="Osoegawa K."/>
            <person name="de Jong P."/>
            <person name="Lindberg D.R."/>
            <person name="Seaver E.C."/>
            <person name="Weisblat D.A."/>
            <person name="Putnam N.H."/>
            <person name="Grigoriev I.V."/>
            <person name="Rokhsar D.S."/>
        </authorList>
    </citation>
    <scope>NUCLEOTIDE SEQUENCE</scope>
    <source>
        <strain evidence="13">I ESC-2004</strain>
    </source>
</reference>
<dbReference type="EMBL" id="AMQN01007421">
    <property type="status" value="NOT_ANNOTATED_CDS"/>
    <property type="molecule type" value="Genomic_DNA"/>
</dbReference>
<organism evidence="11">
    <name type="scientific">Capitella teleta</name>
    <name type="common">Polychaete worm</name>
    <dbReference type="NCBI Taxonomy" id="283909"/>
    <lineage>
        <taxon>Eukaryota</taxon>
        <taxon>Metazoa</taxon>
        <taxon>Spiralia</taxon>
        <taxon>Lophotrochozoa</taxon>
        <taxon>Annelida</taxon>
        <taxon>Polychaeta</taxon>
        <taxon>Sedentaria</taxon>
        <taxon>Scolecida</taxon>
        <taxon>Capitellidae</taxon>
        <taxon>Capitella</taxon>
    </lineage>
</organism>
<feature type="transmembrane region" description="Helical" evidence="9">
    <location>
        <begin position="155"/>
        <end position="178"/>
    </location>
</feature>